<dbReference type="AlphaFoldDB" id="A0A0G4II39"/>
<feature type="coiled-coil region" evidence="1">
    <location>
        <begin position="176"/>
        <end position="203"/>
    </location>
</feature>
<dbReference type="GO" id="GO:0034501">
    <property type="term" value="P:protein localization to kinetochore"/>
    <property type="evidence" value="ECO:0007669"/>
    <property type="project" value="InterPro"/>
</dbReference>
<name>A0A0G4II39_PLABS</name>
<dbReference type="InterPro" id="IPR037475">
    <property type="entry name" value="Sos7"/>
</dbReference>
<evidence type="ECO:0000259" key="2">
    <source>
        <dbReference type="Pfam" id="PF20882"/>
    </source>
</evidence>
<keyword evidence="4" id="KW-1185">Reference proteome</keyword>
<evidence type="ECO:0000256" key="1">
    <source>
        <dbReference type="SAM" id="Coils"/>
    </source>
</evidence>
<dbReference type="Proteomes" id="UP000039324">
    <property type="component" value="Unassembled WGS sequence"/>
</dbReference>
<dbReference type="PANTHER" id="PTHR37329:SF1">
    <property type="entry name" value="KINETOCHORE PROTEIN SOS7"/>
    <property type="match status" value="1"/>
</dbReference>
<evidence type="ECO:0000313" key="4">
    <source>
        <dbReference type="Proteomes" id="UP000039324"/>
    </source>
</evidence>
<reference evidence="3 4" key="1">
    <citation type="submission" date="2015-02" db="EMBL/GenBank/DDBJ databases">
        <authorList>
            <person name="Chooi Y.-H."/>
        </authorList>
    </citation>
    <scope>NUCLEOTIDE SEQUENCE [LARGE SCALE GENOMIC DNA]</scope>
    <source>
        <strain evidence="3">E3</strain>
    </source>
</reference>
<protein>
    <recommendedName>
        <fullName evidence="2">Kinetochore protein Sos7 coiled-coil domain-containing protein</fullName>
    </recommendedName>
</protein>
<accession>A0A0G4II39</accession>
<dbReference type="EMBL" id="CDSF01000002">
    <property type="protein sequence ID" value="CEO94896.1"/>
    <property type="molecule type" value="Genomic_DNA"/>
</dbReference>
<feature type="domain" description="Kinetochore protein Sos7 coiled-coil" evidence="2">
    <location>
        <begin position="40"/>
        <end position="116"/>
    </location>
</feature>
<evidence type="ECO:0000313" key="3">
    <source>
        <dbReference type="EMBL" id="CEO94896.1"/>
    </source>
</evidence>
<dbReference type="GO" id="GO:0000776">
    <property type="term" value="C:kinetochore"/>
    <property type="evidence" value="ECO:0007669"/>
    <property type="project" value="InterPro"/>
</dbReference>
<dbReference type="GO" id="GO:0051315">
    <property type="term" value="P:attachment of mitotic spindle microtubules to kinetochore"/>
    <property type="evidence" value="ECO:0007669"/>
    <property type="project" value="TreeGrafter"/>
</dbReference>
<dbReference type="PANTHER" id="PTHR37329">
    <property type="entry name" value="KINETOCHORE PROTEIN SOS7"/>
    <property type="match status" value="1"/>
</dbReference>
<dbReference type="InterPro" id="IPR048781">
    <property type="entry name" value="Sos7_CC"/>
</dbReference>
<keyword evidence="1" id="KW-0175">Coiled coil</keyword>
<proteinExistence type="predicted"/>
<organism evidence="3 4">
    <name type="scientific">Plasmodiophora brassicae</name>
    <name type="common">Clubroot disease agent</name>
    <dbReference type="NCBI Taxonomy" id="37360"/>
    <lineage>
        <taxon>Eukaryota</taxon>
        <taxon>Sar</taxon>
        <taxon>Rhizaria</taxon>
        <taxon>Endomyxa</taxon>
        <taxon>Phytomyxea</taxon>
        <taxon>Plasmodiophorida</taxon>
        <taxon>Plasmodiophoridae</taxon>
        <taxon>Plasmodiophora</taxon>
    </lineage>
</organism>
<sequence>MAGVVDPGASPDVDGLAFPGLASQVSDEHELTKELSQYRESFSKLKFNICELETKQGVLESIWKDKVSVTDEELQTIEDRCTSAKAAFKVANASKAEVARLEKDVVALCDSVARKWHTLALRRSSVADVEAMREKTAATIASGPPSERFGRVDSDTMAMDTDAKCEAVLGAQVAVIQELSSSIQQLKDEVERLSWDADTLQKQLSSMPNHPSSTEALEPDEVAVAEELASLIEFIAGIELVVMNDNEVSVKLTDERRTLLVRFDPTNLSVVAARLEPVSDDDPVSIDDIVEWCIESREDTGLTFLVNEVRERIAATRERRARINRLSEAIPSCTETLKSIIVPVPDTDLVCTLEVPCDFDGAKAVIVQFDVGPPGLTEEKAEALVDAINSDPDAPIDLVEFIRSIGTRVRFWLDQSPNASEGGEGASP</sequence>
<dbReference type="Pfam" id="PF20882">
    <property type="entry name" value="Sos7"/>
    <property type="match status" value="1"/>
</dbReference>
<gene>
    <name evidence="3" type="ORF">PBRA_003709</name>
</gene>